<dbReference type="GO" id="GO:0005829">
    <property type="term" value="C:cytosol"/>
    <property type="evidence" value="ECO:0007669"/>
    <property type="project" value="TreeGrafter"/>
</dbReference>
<comment type="cofactor">
    <cofactor evidence="12">
        <name>Mg(2+)</name>
        <dbReference type="ChEBI" id="CHEBI:18420"/>
    </cofactor>
    <text evidence="12">Binds 2 magnesium ions per monomer.</text>
</comment>
<dbReference type="Gene3D" id="3.40.1030.10">
    <property type="entry name" value="Nucleoside phosphorylase/phosphoribosyltransferase catalytic domain"/>
    <property type="match status" value="1"/>
</dbReference>
<evidence type="ECO:0000256" key="6">
    <source>
        <dbReference type="ARBA" id="ARBA00022723"/>
    </source>
</evidence>
<comment type="subunit">
    <text evidence="2 12">Homodimer.</text>
</comment>
<dbReference type="Gene3D" id="1.20.970.10">
    <property type="entry name" value="Transferase, Pyrimidine Nucleoside Phosphorylase, Chain C"/>
    <property type="match status" value="1"/>
</dbReference>
<comment type="similarity">
    <text evidence="12">Belongs to the anthranilate phosphoribosyltransferase family.</text>
</comment>
<protein>
    <recommendedName>
        <fullName evidence="12">Anthranilate phosphoribosyltransferase</fullName>
        <ecNumber evidence="12">2.4.2.18</ecNumber>
    </recommendedName>
</protein>
<comment type="catalytic activity">
    <reaction evidence="10 12">
        <text>N-(5-phospho-beta-D-ribosyl)anthranilate + diphosphate = 5-phospho-alpha-D-ribose 1-diphosphate + anthranilate</text>
        <dbReference type="Rhea" id="RHEA:11768"/>
        <dbReference type="ChEBI" id="CHEBI:16567"/>
        <dbReference type="ChEBI" id="CHEBI:18277"/>
        <dbReference type="ChEBI" id="CHEBI:33019"/>
        <dbReference type="ChEBI" id="CHEBI:58017"/>
        <dbReference type="EC" id="2.4.2.18"/>
    </reaction>
</comment>
<dbReference type="InterPro" id="IPR035902">
    <property type="entry name" value="Nuc_phospho_transferase"/>
</dbReference>
<evidence type="ECO:0000313" key="16">
    <source>
        <dbReference type="Proteomes" id="UP001366166"/>
    </source>
</evidence>
<evidence type="ECO:0000256" key="8">
    <source>
        <dbReference type="ARBA" id="ARBA00022842"/>
    </source>
</evidence>
<evidence type="ECO:0000313" key="15">
    <source>
        <dbReference type="EMBL" id="BEQ14273.1"/>
    </source>
</evidence>
<evidence type="ECO:0000256" key="11">
    <source>
        <dbReference type="ARBA" id="ARBA00061188"/>
    </source>
</evidence>
<dbReference type="PANTHER" id="PTHR43285:SF2">
    <property type="entry name" value="ANTHRANILATE PHOSPHORIBOSYLTRANSFERASE"/>
    <property type="match status" value="1"/>
</dbReference>
<dbReference type="Pfam" id="PF00591">
    <property type="entry name" value="Glycos_transf_3"/>
    <property type="match status" value="1"/>
</dbReference>
<dbReference type="FunFam" id="3.40.1030.10:FF:000002">
    <property type="entry name" value="Anthranilate phosphoribosyltransferase"/>
    <property type="match status" value="1"/>
</dbReference>
<evidence type="ECO:0000259" key="14">
    <source>
        <dbReference type="Pfam" id="PF02885"/>
    </source>
</evidence>
<dbReference type="FunFam" id="1.20.970.10:FF:000006">
    <property type="entry name" value="Anthranilate phosphoribosyltransferase"/>
    <property type="match status" value="1"/>
</dbReference>
<dbReference type="RefSeq" id="WP_338605988.1">
    <property type="nucleotide sequence ID" value="NZ_AP028679.1"/>
</dbReference>
<evidence type="ECO:0000256" key="12">
    <source>
        <dbReference type="HAMAP-Rule" id="MF_00211"/>
    </source>
</evidence>
<comment type="function">
    <text evidence="12">Catalyzes the transfer of the phosphoribosyl group of 5-phosphorylribose-1-pyrophosphate (PRPP) to anthranilate to yield N-(5'-phosphoribosyl)-anthranilate (PRA).</text>
</comment>
<dbReference type="KEGG" id="dmp:FAK_13390"/>
<evidence type="ECO:0000259" key="13">
    <source>
        <dbReference type="Pfam" id="PF00591"/>
    </source>
</evidence>
<name>A0AAU9EAZ7_9BACT</name>
<dbReference type="EC" id="2.4.2.18" evidence="12"/>
<feature type="binding site" evidence="12">
    <location>
        <position position="96"/>
    </location>
    <ligand>
        <name>Mg(2+)</name>
        <dbReference type="ChEBI" id="CHEBI:18420"/>
        <label>1</label>
    </ligand>
</feature>
<dbReference type="GO" id="GO:0004048">
    <property type="term" value="F:anthranilate phosphoribosyltransferase activity"/>
    <property type="evidence" value="ECO:0007669"/>
    <property type="project" value="UniProtKB-UniRule"/>
</dbReference>
<evidence type="ECO:0000256" key="3">
    <source>
        <dbReference type="ARBA" id="ARBA00022605"/>
    </source>
</evidence>
<keyword evidence="16" id="KW-1185">Reference proteome</keyword>
<evidence type="ECO:0000256" key="10">
    <source>
        <dbReference type="ARBA" id="ARBA00052328"/>
    </source>
</evidence>
<feature type="binding site" evidence="12">
    <location>
        <begin position="94"/>
        <end position="97"/>
    </location>
    <ligand>
        <name>5-phospho-alpha-D-ribose 1-diphosphate</name>
        <dbReference type="ChEBI" id="CHEBI:58017"/>
    </ligand>
</feature>
<proteinExistence type="inferred from homology"/>
<keyword evidence="9 12" id="KW-0057">Aromatic amino acid biosynthesis</keyword>
<reference evidence="16" key="1">
    <citation type="journal article" date="2023" name="Arch. Microbiol.">
        <title>Desulfoferula mesophilus gen. nov. sp. nov., a mesophilic sulfate-reducing bacterium isolated from a brackish lake sediment.</title>
        <authorList>
            <person name="Watanabe T."/>
            <person name="Yabe T."/>
            <person name="Tsuji J.M."/>
            <person name="Fukui M."/>
        </authorList>
    </citation>
    <scope>NUCLEOTIDE SEQUENCE [LARGE SCALE GENOMIC DNA]</scope>
    <source>
        <strain evidence="16">12FAK</strain>
    </source>
</reference>
<dbReference type="SUPFAM" id="SSF47648">
    <property type="entry name" value="Nucleoside phosphorylase/phosphoribosyltransferase N-terminal domain"/>
    <property type="match status" value="1"/>
</dbReference>
<dbReference type="HAMAP" id="MF_00211">
    <property type="entry name" value="TrpD"/>
    <property type="match status" value="1"/>
</dbReference>
<keyword evidence="8 12" id="KW-0460">Magnesium</keyword>
<feature type="binding site" evidence="12">
    <location>
        <position position="230"/>
    </location>
    <ligand>
        <name>Mg(2+)</name>
        <dbReference type="ChEBI" id="CHEBI:18420"/>
        <label>1</label>
    </ligand>
</feature>
<organism evidence="15 16">
    <name type="scientific">Desulfoferula mesophila</name>
    <dbReference type="NCBI Taxonomy" id="3058419"/>
    <lineage>
        <taxon>Bacteria</taxon>
        <taxon>Pseudomonadati</taxon>
        <taxon>Thermodesulfobacteriota</taxon>
        <taxon>Desulfarculia</taxon>
        <taxon>Desulfarculales</taxon>
        <taxon>Desulfarculaceae</taxon>
        <taxon>Desulfoferula</taxon>
    </lineage>
</organism>
<comment type="caution">
    <text evidence="12">Lacks conserved residue(s) required for the propagation of feature annotation.</text>
</comment>
<feature type="binding site" evidence="12">
    <location>
        <position position="124"/>
    </location>
    <ligand>
        <name>5-phospho-alpha-D-ribose 1-diphosphate</name>
        <dbReference type="ChEBI" id="CHEBI:58017"/>
    </ligand>
</feature>
<feature type="binding site" evidence="12">
    <location>
        <position position="84"/>
    </location>
    <ligand>
        <name>5-phospho-alpha-D-ribose 1-diphosphate</name>
        <dbReference type="ChEBI" id="CHEBI:58017"/>
    </ligand>
</feature>
<gene>
    <name evidence="12 15" type="primary">trpD</name>
    <name evidence="15" type="ORF">FAK_13390</name>
</gene>
<feature type="binding site" evidence="12">
    <location>
        <position position="170"/>
    </location>
    <ligand>
        <name>anthranilate</name>
        <dbReference type="ChEBI" id="CHEBI:16567"/>
        <label>2</label>
    </ligand>
</feature>
<feature type="binding site" evidence="12">
    <location>
        <position position="230"/>
    </location>
    <ligand>
        <name>Mg(2+)</name>
        <dbReference type="ChEBI" id="CHEBI:18420"/>
        <label>2</label>
    </ligand>
</feature>
<evidence type="ECO:0000256" key="1">
    <source>
        <dbReference type="ARBA" id="ARBA00004907"/>
    </source>
</evidence>
<evidence type="ECO:0000256" key="7">
    <source>
        <dbReference type="ARBA" id="ARBA00022822"/>
    </source>
</evidence>
<feature type="binding site" evidence="12">
    <location>
        <position position="229"/>
    </location>
    <ligand>
        <name>Mg(2+)</name>
        <dbReference type="ChEBI" id="CHEBI:18420"/>
        <label>2</label>
    </ligand>
</feature>
<comment type="pathway">
    <text evidence="1 12">Amino-acid biosynthesis; L-tryptophan biosynthesis; L-tryptophan from chorismate: step 2/5.</text>
</comment>
<dbReference type="Pfam" id="PF02885">
    <property type="entry name" value="Glycos_trans_3N"/>
    <property type="match status" value="1"/>
</dbReference>
<dbReference type="InterPro" id="IPR005940">
    <property type="entry name" value="Anthranilate_Pribosyl_Tfrase"/>
</dbReference>
<dbReference type="Proteomes" id="UP001366166">
    <property type="component" value="Chromosome"/>
</dbReference>
<evidence type="ECO:0000256" key="2">
    <source>
        <dbReference type="ARBA" id="ARBA00011738"/>
    </source>
</evidence>
<keyword evidence="7 12" id="KW-0822">Tryptophan biosynthesis</keyword>
<feature type="domain" description="Glycosyl transferase family 3" evidence="13">
    <location>
        <begin position="78"/>
        <end position="328"/>
    </location>
</feature>
<dbReference type="NCBIfam" id="TIGR01245">
    <property type="entry name" value="trpD"/>
    <property type="match status" value="1"/>
</dbReference>
<evidence type="ECO:0000256" key="5">
    <source>
        <dbReference type="ARBA" id="ARBA00022679"/>
    </source>
</evidence>
<sequence>MIQQAIAKAVSGSDLSEQEMVRAMDQIMEGQATPAQIGALLIALRMKGESLEEISGAAQVMRAKATPVACNCAAGGGALVDIVGTGGDGAGTFNVSTTSAFVAAAAGLRVAKHGNRAVSSSCGAADLLESLGVPLDLDAEQIALCVDQVGVGFLFAPALHGAMRHAIGPRKEIGQRTIFNLLGPLTNPAGASVLLVGVYDPKLVEPLAHVLGRLGAKSAFVVHGEGGMDEITVTGVTKMARLRDGRVSTLETSPEELGLTRATLADIRGGTVEQCRTHTLEVLSGQKGPKRDMVLMNAAAALVAADKAPDLAQGVALAAKLIDSGAALGKLEDLISFSKSLRLQVAEA</sequence>
<keyword evidence="4 12" id="KW-0328">Glycosyltransferase</keyword>
<dbReference type="InterPro" id="IPR017459">
    <property type="entry name" value="Glycosyl_Trfase_fam3_N_dom"/>
</dbReference>
<feature type="binding site" evidence="12">
    <location>
        <position position="84"/>
    </location>
    <ligand>
        <name>anthranilate</name>
        <dbReference type="ChEBI" id="CHEBI:16567"/>
        <label>1</label>
    </ligand>
</feature>
<dbReference type="AlphaFoldDB" id="A0AAU9EAZ7"/>
<dbReference type="EMBL" id="AP028679">
    <property type="protein sequence ID" value="BEQ14273.1"/>
    <property type="molecule type" value="Genomic_DNA"/>
</dbReference>
<keyword evidence="5 12" id="KW-0808">Transferase</keyword>
<comment type="similarity">
    <text evidence="11">In the C-terminal section; belongs to the anthranilate phosphoribosyltransferase family.</text>
</comment>
<accession>A0AAU9EAZ7</accession>
<evidence type="ECO:0000256" key="4">
    <source>
        <dbReference type="ARBA" id="ARBA00022676"/>
    </source>
</evidence>
<feature type="binding site" evidence="12">
    <location>
        <begin position="112"/>
        <end position="120"/>
    </location>
    <ligand>
        <name>5-phospho-alpha-D-ribose 1-diphosphate</name>
        <dbReference type="ChEBI" id="CHEBI:58017"/>
    </ligand>
</feature>
<evidence type="ECO:0000256" key="9">
    <source>
        <dbReference type="ARBA" id="ARBA00023141"/>
    </source>
</evidence>
<keyword evidence="6 12" id="KW-0479">Metal-binding</keyword>
<dbReference type="SUPFAM" id="SSF52418">
    <property type="entry name" value="Nucleoside phosphorylase/phosphoribosyltransferase catalytic domain"/>
    <property type="match status" value="1"/>
</dbReference>
<dbReference type="InterPro" id="IPR000312">
    <property type="entry name" value="Glycosyl_Trfase_fam3"/>
</dbReference>
<keyword evidence="3 12" id="KW-0028">Amino-acid biosynthesis</keyword>
<dbReference type="GO" id="GO:0000287">
    <property type="term" value="F:magnesium ion binding"/>
    <property type="evidence" value="ECO:0007669"/>
    <property type="project" value="UniProtKB-UniRule"/>
</dbReference>
<feature type="binding site" evidence="12">
    <location>
        <begin position="87"/>
        <end position="88"/>
    </location>
    <ligand>
        <name>5-phospho-alpha-D-ribose 1-diphosphate</name>
        <dbReference type="ChEBI" id="CHEBI:58017"/>
    </ligand>
</feature>
<dbReference type="GO" id="GO:0000162">
    <property type="term" value="P:L-tryptophan biosynthetic process"/>
    <property type="evidence" value="ECO:0007669"/>
    <property type="project" value="UniProtKB-UniRule"/>
</dbReference>
<dbReference type="InterPro" id="IPR036320">
    <property type="entry name" value="Glycosyl_Trfase_fam3_N_dom_sf"/>
</dbReference>
<feature type="binding site" evidence="12">
    <location>
        <position position="115"/>
    </location>
    <ligand>
        <name>anthranilate</name>
        <dbReference type="ChEBI" id="CHEBI:16567"/>
        <label>1</label>
    </ligand>
</feature>
<feature type="binding site" evidence="12">
    <location>
        <position position="92"/>
    </location>
    <ligand>
        <name>5-phospho-alpha-D-ribose 1-diphosphate</name>
        <dbReference type="ChEBI" id="CHEBI:58017"/>
    </ligand>
</feature>
<dbReference type="PANTHER" id="PTHR43285">
    <property type="entry name" value="ANTHRANILATE PHOSPHORIBOSYLTRANSFERASE"/>
    <property type="match status" value="1"/>
</dbReference>
<feature type="domain" description="Glycosyl transferase family 3 N-terminal" evidence="14">
    <location>
        <begin position="3"/>
        <end position="65"/>
    </location>
</feature>